<proteinExistence type="predicted"/>
<reference evidence="1" key="1">
    <citation type="submission" date="2021-03" db="EMBL/GenBank/DDBJ databases">
        <authorList>
            <person name="Kim M.K."/>
        </authorList>
    </citation>
    <scope>NUCLEOTIDE SEQUENCE</scope>
    <source>
        <strain evidence="1">BT186</strain>
    </source>
</reference>
<dbReference type="EMBL" id="JAFLQZ010000023">
    <property type="protein sequence ID" value="MBO0360746.1"/>
    <property type="molecule type" value="Genomic_DNA"/>
</dbReference>
<protein>
    <submittedName>
        <fullName evidence="1">Uncharacterized protein</fullName>
    </submittedName>
</protein>
<sequence length="466" mass="51740">MIALKTQAGWLDLLPGTIGIEISNPYFRFDAVPGVSTYPFGLPMSPKNLRDLNFPHVVAAQGELVPAVPVEFYLDGLLWRLGSLVYQDYQPDKRMLQYQFVAAAGDLQTLIEGLKLGTMNLGGVRPLVLSPNEPDYALGTIRNRGFFGDQPMVWTGYLNYYANGAYPEFVAPQPRLVPLLRRVFAQVGYTLSGEWLTDPLITQLVLYSDRIADDYVQLVATQFLLEWHVPQELSPGQLLVELQKLFGLGYDFHPTRREIRITRLRDVATNPEYLVRDPGQLTRATPPLAEGYTLELGLEAGDELSKTLDTSWTKLVVGAGKTPLKAEAGTLHCVEENGQLLPALEGKGAGVTQNLNAASQCGLRLLFDRGNAQLTNGREAGSALALQWAGANGLYAQGHQAWLSFLDRAGREERLVPFRVGDLLSLDPARKELVGPRKYLWEKVSLSVSTTKRLETARFTYRPIRL</sequence>
<gene>
    <name evidence="1" type="ORF">J0X19_22485</name>
</gene>
<keyword evidence="2" id="KW-1185">Reference proteome</keyword>
<dbReference type="Proteomes" id="UP000664144">
    <property type="component" value="Unassembled WGS sequence"/>
</dbReference>
<organism evidence="1 2">
    <name type="scientific">Hymenobacter telluris</name>
    <dbReference type="NCBI Taxonomy" id="2816474"/>
    <lineage>
        <taxon>Bacteria</taxon>
        <taxon>Pseudomonadati</taxon>
        <taxon>Bacteroidota</taxon>
        <taxon>Cytophagia</taxon>
        <taxon>Cytophagales</taxon>
        <taxon>Hymenobacteraceae</taxon>
        <taxon>Hymenobacter</taxon>
    </lineage>
</organism>
<name>A0A939JD05_9BACT</name>
<evidence type="ECO:0000313" key="2">
    <source>
        <dbReference type="Proteomes" id="UP000664144"/>
    </source>
</evidence>
<dbReference type="RefSeq" id="WP_206986662.1">
    <property type="nucleotide sequence ID" value="NZ_JAFLQZ010000023.1"/>
</dbReference>
<evidence type="ECO:0000313" key="1">
    <source>
        <dbReference type="EMBL" id="MBO0360746.1"/>
    </source>
</evidence>
<accession>A0A939JD05</accession>
<dbReference type="AlphaFoldDB" id="A0A939JD05"/>
<comment type="caution">
    <text evidence="1">The sequence shown here is derived from an EMBL/GenBank/DDBJ whole genome shotgun (WGS) entry which is preliminary data.</text>
</comment>